<evidence type="ECO:0000313" key="1">
    <source>
        <dbReference type="EMBL" id="GHA70899.1"/>
    </source>
</evidence>
<dbReference type="EMBL" id="BMVN01000076">
    <property type="protein sequence ID" value="GHA70899.1"/>
    <property type="molecule type" value="Genomic_DNA"/>
</dbReference>
<dbReference type="Proteomes" id="UP000653644">
    <property type="component" value="Unassembled WGS sequence"/>
</dbReference>
<organism evidence="1 2">
    <name type="scientific">Streptomyces canarius</name>
    <dbReference type="NCBI Taxonomy" id="285453"/>
    <lineage>
        <taxon>Bacteria</taxon>
        <taxon>Bacillati</taxon>
        <taxon>Actinomycetota</taxon>
        <taxon>Actinomycetes</taxon>
        <taxon>Kitasatosporales</taxon>
        <taxon>Streptomycetaceae</taxon>
        <taxon>Streptomyces</taxon>
    </lineage>
</organism>
<evidence type="ECO:0000313" key="2">
    <source>
        <dbReference type="Proteomes" id="UP000653644"/>
    </source>
</evidence>
<protein>
    <submittedName>
        <fullName evidence="1">Uncharacterized protein</fullName>
    </submittedName>
</protein>
<proteinExistence type="predicted"/>
<gene>
    <name evidence="1" type="ORF">GCM10010345_87630</name>
</gene>
<sequence>MVGLAALVVFTPRLLPPRTRRDGHGLSATLMLRALTSGTYFTLEASYR</sequence>
<keyword evidence="2" id="KW-1185">Reference proteome</keyword>
<reference evidence="2" key="1">
    <citation type="journal article" date="2019" name="Int. J. Syst. Evol. Microbiol.">
        <title>The Global Catalogue of Microorganisms (GCM) 10K type strain sequencing project: providing services to taxonomists for standard genome sequencing and annotation.</title>
        <authorList>
            <consortium name="The Broad Institute Genomics Platform"/>
            <consortium name="The Broad Institute Genome Sequencing Center for Infectious Disease"/>
            <person name="Wu L."/>
            <person name="Ma J."/>
        </authorList>
    </citation>
    <scope>NUCLEOTIDE SEQUENCE [LARGE SCALE GENOMIC DNA]</scope>
    <source>
        <strain evidence="2">JCM 4733</strain>
    </source>
</reference>
<name>A0ABQ3DA18_9ACTN</name>
<comment type="caution">
    <text evidence="1">The sequence shown here is derived from an EMBL/GenBank/DDBJ whole genome shotgun (WGS) entry which is preliminary data.</text>
</comment>
<accession>A0ABQ3DA18</accession>